<dbReference type="EMBL" id="JACHXA010000003">
    <property type="protein sequence ID" value="MBB3064910.1"/>
    <property type="molecule type" value="Genomic_DNA"/>
</dbReference>
<evidence type="ECO:0000256" key="4">
    <source>
        <dbReference type="PIRNR" id="PIRNR037567"/>
    </source>
</evidence>
<dbReference type="GO" id="GO:0015948">
    <property type="term" value="P:methanogenesis"/>
    <property type="evidence" value="ECO:0007669"/>
    <property type="project" value="UniProtKB-UniRule"/>
</dbReference>
<feature type="region of interest" description="Disordered" evidence="5">
    <location>
        <begin position="1"/>
        <end position="29"/>
    </location>
</feature>
<keyword evidence="7" id="KW-1185">Reference proteome</keyword>
<dbReference type="InterPro" id="IPR038601">
    <property type="entry name" value="MttB-like_sf"/>
</dbReference>
<protein>
    <recommendedName>
        <fullName evidence="4">Methyltransferase</fullName>
        <ecNumber evidence="4">2.1.1.-</ecNumber>
    </recommendedName>
</protein>
<dbReference type="EC" id="2.1.1.-" evidence="4"/>
<keyword evidence="2 6" id="KW-0489">Methyltransferase</keyword>
<evidence type="ECO:0000256" key="3">
    <source>
        <dbReference type="ARBA" id="ARBA00022679"/>
    </source>
</evidence>
<keyword evidence="3 4" id="KW-0808">Transferase</keyword>
<dbReference type="InterPro" id="IPR010426">
    <property type="entry name" value="MTTB_MeTrfase"/>
</dbReference>
<proteinExistence type="inferred from homology"/>
<evidence type="ECO:0000256" key="5">
    <source>
        <dbReference type="SAM" id="MobiDB-lite"/>
    </source>
</evidence>
<dbReference type="RefSeq" id="WP_183415736.1">
    <property type="nucleotide sequence ID" value="NZ_JACHXA010000003.1"/>
</dbReference>
<comment type="caution">
    <text evidence="6">The sequence shown here is derived from an EMBL/GenBank/DDBJ whole genome shotgun (WGS) entry which is preliminary data.</text>
</comment>
<evidence type="ECO:0000256" key="1">
    <source>
        <dbReference type="ARBA" id="ARBA00007137"/>
    </source>
</evidence>
<gene>
    <name evidence="6" type="ORF">FHR98_001189</name>
</gene>
<dbReference type="GO" id="GO:0032259">
    <property type="term" value="P:methylation"/>
    <property type="evidence" value="ECO:0007669"/>
    <property type="project" value="UniProtKB-KW"/>
</dbReference>
<name>A0A839ST72_9PROT</name>
<dbReference type="GO" id="GO:0008168">
    <property type="term" value="F:methyltransferase activity"/>
    <property type="evidence" value="ECO:0007669"/>
    <property type="project" value="UniProtKB-KW"/>
</dbReference>
<dbReference type="PIRSF" id="PIRSF037567">
    <property type="entry name" value="MTTB_MeTrfase"/>
    <property type="match status" value="1"/>
</dbReference>
<reference evidence="6 7" key="1">
    <citation type="submission" date="2020-08" db="EMBL/GenBank/DDBJ databases">
        <title>Genomic Encyclopedia of Type Strains, Phase III (KMG-III): the genomes of soil and plant-associated and newly described type strains.</title>
        <authorList>
            <person name="Whitman W."/>
        </authorList>
    </citation>
    <scope>NUCLEOTIDE SEQUENCE [LARGE SCALE GENOMIC DNA]</scope>
    <source>
        <strain evidence="6 7">CECT 8803</strain>
    </source>
</reference>
<organism evidence="6 7">
    <name type="scientific">Limibacillus halophilus</name>
    <dbReference type="NCBI Taxonomy" id="1579333"/>
    <lineage>
        <taxon>Bacteria</taxon>
        <taxon>Pseudomonadati</taxon>
        <taxon>Pseudomonadota</taxon>
        <taxon>Alphaproteobacteria</taxon>
        <taxon>Rhodospirillales</taxon>
        <taxon>Rhodovibrionaceae</taxon>
        <taxon>Limibacillus</taxon>
    </lineage>
</organism>
<evidence type="ECO:0000313" key="6">
    <source>
        <dbReference type="EMBL" id="MBB3064910.1"/>
    </source>
</evidence>
<comment type="similarity">
    <text evidence="1 4">Belongs to the trimethylamine methyltransferase family.</text>
</comment>
<dbReference type="Proteomes" id="UP000581135">
    <property type="component" value="Unassembled WGS sequence"/>
</dbReference>
<dbReference type="AlphaFoldDB" id="A0A839ST72"/>
<accession>A0A839ST72</accession>
<evidence type="ECO:0000256" key="2">
    <source>
        <dbReference type="ARBA" id="ARBA00022603"/>
    </source>
</evidence>
<evidence type="ECO:0000313" key="7">
    <source>
        <dbReference type="Proteomes" id="UP000581135"/>
    </source>
</evidence>
<dbReference type="Gene3D" id="3.20.20.480">
    <property type="entry name" value="Trimethylamine methyltransferase-like"/>
    <property type="match status" value="1"/>
</dbReference>
<dbReference type="Pfam" id="PF06253">
    <property type="entry name" value="MTTB"/>
    <property type="match status" value="1"/>
</dbReference>
<sequence length="524" mass="56656">MEQDRDSRRNRRRRGGADGDAGTLERSRARGGFQQLPWRNLANPYSPIEVVSADGLEAIHQTSLEILEEIGMDFLHPEALEILKAAGAEVTPGSERVRFDRGLIETAVGKAPSDFKLHARNPKHDLTFGGNNIAFCEVASAPNVSDISGGRRVGNFKDYCDLLRLGQQLNIIHLFGGYPVEPVDLPPATRHLDAVAAFVTLTDKAFHGYSLGRQRIVDAIEIARIGRGISHDRLLREPSIFTVVNTSSPLRLDGPMIEGLIEMAKLNQPAAITPFTLSGAMAPATIAGALAQQNAEALAAIAFVQLVNPGAPVLYGGFTSNVDMKSGAPAFGTPEYSRAALAGGQLARRYGLPYRSSNVNAANVVDAQAAYESQMSIWAAVMGHGNMMMHGAGWMEGGLTASFEKVILDAEMLQGMAEFLQPIEVNADSLAMEAVREVGPGGHYFGAQHTLARYENAFYSPILSDWRNFQSWEEAGALTATERAHQIYKQLLTEYEPPALDAAIADELEAFIAKRKEEGGAKAD</sequence>